<dbReference type="PATRIC" id="fig|1423.173.peg.4715"/>
<reference evidence="3" key="2">
    <citation type="submission" date="2023-03" db="EMBL/GenBank/DDBJ databases">
        <title>Complete genome sequences of 52 Bacillus and Priestia strains isolated from West-African fermentations and 26 reference strains from the DSMZ collection.</title>
        <authorList>
            <person name="Wiedenbein E.S."/>
            <person name="Canoy T.S."/>
            <person name="Hui Y."/>
            <person name="Parkouda C."/>
            <person name="Dawende C."/>
            <person name="Ametefe E."/>
            <person name="Jespersen L."/>
            <person name="Nielsen D.S."/>
        </authorList>
    </citation>
    <scope>NUCLEOTIDE SEQUENCE</scope>
    <source>
        <strain evidence="3">PRO56</strain>
    </source>
</reference>
<feature type="domain" description="Sin" evidence="1">
    <location>
        <begin position="1"/>
        <end position="38"/>
    </location>
</feature>
<evidence type="ECO:0000313" key="3">
    <source>
        <dbReference type="EMBL" id="WEY85495.1"/>
    </source>
</evidence>
<dbReference type="SUPFAM" id="SSF47406">
    <property type="entry name" value="SinR repressor dimerisation domain-like"/>
    <property type="match status" value="1"/>
</dbReference>
<name>A0A0D1KSM0_BACIU</name>
<dbReference type="PROSITE" id="PS51500">
    <property type="entry name" value="SIN"/>
    <property type="match status" value="1"/>
</dbReference>
<proteinExistence type="predicted"/>
<dbReference type="GO" id="GO:0006355">
    <property type="term" value="P:regulation of DNA-templated transcription"/>
    <property type="evidence" value="ECO:0007669"/>
    <property type="project" value="InterPro"/>
</dbReference>
<gene>
    <name evidence="3" type="ORF">P5633_04695</name>
    <name evidence="2" type="ORF">SC09_contig4orf01223</name>
</gene>
<dbReference type="STRING" id="483913.AN935_19335"/>
<evidence type="ECO:0000259" key="1">
    <source>
        <dbReference type="PROSITE" id="PS51500"/>
    </source>
</evidence>
<evidence type="ECO:0000313" key="4">
    <source>
        <dbReference type="Proteomes" id="UP000032247"/>
    </source>
</evidence>
<dbReference type="InterPro" id="IPR010981">
    <property type="entry name" value="SinR/SinI_dimer_dom"/>
</dbReference>
<dbReference type="GO" id="GO:0046983">
    <property type="term" value="F:protein dimerization activity"/>
    <property type="evidence" value="ECO:0007669"/>
    <property type="project" value="InterPro"/>
</dbReference>
<dbReference type="EMBL" id="CP120576">
    <property type="protein sequence ID" value="WEY85495.1"/>
    <property type="molecule type" value="Genomic_DNA"/>
</dbReference>
<dbReference type="InterPro" id="IPR036281">
    <property type="entry name" value="SinR/SinI_dimer_dom_sf"/>
</dbReference>
<protein>
    <submittedName>
        <fullName evidence="2 3">Anti-repressor SinI family</fullName>
    </submittedName>
</protein>
<dbReference type="Proteomes" id="UP000032247">
    <property type="component" value="Unassembled WGS sequence"/>
</dbReference>
<organism evidence="2 4">
    <name type="scientific">Bacillus subtilis</name>
    <dbReference type="NCBI Taxonomy" id="1423"/>
    <lineage>
        <taxon>Bacteria</taxon>
        <taxon>Bacillati</taxon>
        <taxon>Bacillota</taxon>
        <taxon>Bacilli</taxon>
        <taxon>Bacillales</taxon>
        <taxon>Bacillaceae</taxon>
        <taxon>Bacillus</taxon>
    </lineage>
</organism>
<accession>A0A0D1KSM0</accession>
<dbReference type="Pfam" id="PF08671">
    <property type="entry name" value="SinI"/>
    <property type="match status" value="1"/>
</dbReference>
<sequence length="52" mass="6211">MKTHVKKDLDKDWHMLIQEARSIGLGIRDVRQFLESEPALRKNNHKKTVRQD</sequence>
<evidence type="ECO:0000313" key="2">
    <source>
        <dbReference type="EMBL" id="KIU06171.1"/>
    </source>
</evidence>
<dbReference type="AlphaFoldDB" id="A0A0D1KSM0"/>
<dbReference type="Proteomes" id="UP001214898">
    <property type="component" value="Chromosome"/>
</dbReference>
<reference evidence="2 4" key="1">
    <citation type="submission" date="2014-12" db="EMBL/GenBank/DDBJ databases">
        <title>Comparative genome analysis of Bacillus coagulans HM-08, Clostridium butyricum HM-68, Bacillus subtilis HM-66 and Bacillus licheniformis BL-09.</title>
        <authorList>
            <person name="Zhang H."/>
        </authorList>
    </citation>
    <scope>NUCLEOTIDE SEQUENCE [LARGE SCALE GENOMIC DNA]</scope>
    <source>
        <strain evidence="2 4">HM-66</strain>
    </source>
</reference>
<dbReference type="EMBL" id="JXBC01000013">
    <property type="protein sequence ID" value="KIU06171.1"/>
    <property type="molecule type" value="Genomic_DNA"/>
</dbReference>